<sequence length="79" mass="9411">GPSITPPDRVQNQEQKRGLPYRHHYRVFRIWSRHTWIIRMAAVTRIQVPRCSRIQGQYRLHTVQKIATFLGLRSSAFIK</sequence>
<dbReference type="Proteomes" id="UP000015105">
    <property type="component" value="Chromosome 3D"/>
</dbReference>
<reference evidence="1" key="5">
    <citation type="journal article" date="2021" name="G3 (Bethesda)">
        <title>Aegilops tauschii genome assembly Aet v5.0 features greater sequence contiguity and improved annotation.</title>
        <authorList>
            <person name="Wang L."/>
            <person name="Zhu T."/>
            <person name="Rodriguez J.C."/>
            <person name="Deal K.R."/>
            <person name="Dubcovsky J."/>
            <person name="McGuire P.E."/>
            <person name="Lux T."/>
            <person name="Spannagl M."/>
            <person name="Mayer K.F.X."/>
            <person name="Baldrich P."/>
            <person name="Meyers B.C."/>
            <person name="Huo N."/>
            <person name="Gu Y.Q."/>
            <person name="Zhou H."/>
            <person name="Devos K.M."/>
            <person name="Bennetzen J.L."/>
            <person name="Unver T."/>
            <person name="Budak H."/>
            <person name="Gulick P.J."/>
            <person name="Galiba G."/>
            <person name="Kalapos B."/>
            <person name="Nelson D.R."/>
            <person name="Li P."/>
            <person name="You F.M."/>
            <person name="Luo M.C."/>
            <person name="Dvorak J."/>
        </authorList>
    </citation>
    <scope>NUCLEOTIDE SEQUENCE [LARGE SCALE GENOMIC DNA]</scope>
    <source>
        <strain evidence="1">cv. AL8/78</strain>
    </source>
</reference>
<reference evidence="2" key="2">
    <citation type="journal article" date="2017" name="Nat. Plants">
        <title>The Aegilops tauschii genome reveals multiple impacts of transposons.</title>
        <authorList>
            <person name="Zhao G."/>
            <person name="Zou C."/>
            <person name="Li K."/>
            <person name="Wang K."/>
            <person name="Li T."/>
            <person name="Gao L."/>
            <person name="Zhang X."/>
            <person name="Wang H."/>
            <person name="Yang Z."/>
            <person name="Liu X."/>
            <person name="Jiang W."/>
            <person name="Mao L."/>
            <person name="Kong X."/>
            <person name="Jiao Y."/>
            <person name="Jia J."/>
        </authorList>
    </citation>
    <scope>NUCLEOTIDE SEQUENCE [LARGE SCALE GENOMIC DNA]</scope>
    <source>
        <strain evidence="2">cv. AL8/78</strain>
    </source>
</reference>
<reference evidence="1" key="4">
    <citation type="submission" date="2019-03" db="UniProtKB">
        <authorList>
            <consortium name="EnsemblPlants"/>
        </authorList>
    </citation>
    <scope>IDENTIFICATION</scope>
</reference>
<reference evidence="2" key="1">
    <citation type="journal article" date="2014" name="Science">
        <title>Ancient hybridizations among the ancestral genomes of bread wheat.</title>
        <authorList>
            <consortium name="International Wheat Genome Sequencing Consortium,"/>
            <person name="Marcussen T."/>
            <person name="Sandve S.R."/>
            <person name="Heier L."/>
            <person name="Spannagl M."/>
            <person name="Pfeifer M."/>
            <person name="Jakobsen K.S."/>
            <person name="Wulff B.B."/>
            <person name="Steuernagel B."/>
            <person name="Mayer K.F."/>
            <person name="Olsen O.A."/>
        </authorList>
    </citation>
    <scope>NUCLEOTIDE SEQUENCE [LARGE SCALE GENOMIC DNA]</scope>
    <source>
        <strain evidence="2">cv. AL8/78</strain>
    </source>
</reference>
<evidence type="ECO:0000313" key="2">
    <source>
        <dbReference type="Proteomes" id="UP000015105"/>
    </source>
</evidence>
<keyword evidence="2" id="KW-1185">Reference proteome</keyword>
<evidence type="ECO:0000313" key="1">
    <source>
        <dbReference type="EnsemblPlants" id="AET3Gv20809300.3"/>
    </source>
</evidence>
<protein>
    <submittedName>
        <fullName evidence="1">Uncharacterized protein</fullName>
    </submittedName>
</protein>
<reference evidence="1" key="3">
    <citation type="journal article" date="2017" name="Nature">
        <title>Genome sequence of the progenitor of the wheat D genome Aegilops tauschii.</title>
        <authorList>
            <person name="Luo M.C."/>
            <person name="Gu Y.Q."/>
            <person name="Puiu D."/>
            <person name="Wang H."/>
            <person name="Twardziok S.O."/>
            <person name="Deal K.R."/>
            <person name="Huo N."/>
            <person name="Zhu T."/>
            <person name="Wang L."/>
            <person name="Wang Y."/>
            <person name="McGuire P.E."/>
            <person name="Liu S."/>
            <person name="Long H."/>
            <person name="Ramasamy R.K."/>
            <person name="Rodriguez J.C."/>
            <person name="Van S.L."/>
            <person name="Yuan L."/>
            <person name="Wang Z."/>
            <person name="Xia Z."/>
            <person name="Xiao L."/>
            <person name="Anderson O.D."/>
            <person name="Ouyang S."/>
            <person name="Liang Y."/>
            <person name="Zimin A.V."/>
            <person name="Pertea G."/>
            <person name="Qi P."/>
            <person name="Bennetzen J.L."/>
            <person name="Dai X."/>
            <person name="Dawson M.W."/>
            <person name="Muller H.G."/>
            <person name="Kugler K."/>
            <person name="Rivarola-Duarte L."/>
            <person name="Spannagl M."/>
            <person name="Mayer K.F.X."/>
            <person name="Lu F.H."/>
            <person name="Bevan M.W."/>
            <person name="Leroy P."/>
            <person name="Li P."/>
            <person name="You F.M."/>
            <person name="Sun Q."/>
            <person name="Liu Z."/>
            <person name="Lyons E."/>
            <person name="Wicker T."/>
            <person name="Salzberg S.L."/>
            <person name="Devos K.M."/>
            <person name="Dvorak J."/>
        </authorList>
    </citation>
    <scope>NUCLEOTIDE SEQUENCE [LARGE SCALE GENOMIC DNA]</scope>
    <source>
        <strain evidence="1">cv. AL8/78</strain>
    </source>
</reference>
<accession>A0A453FWV3</accession>
<proteinExistence type="predicted"/>
<dbReference type="EnsemblPlants" id="AET3Gv20809300.3">
    <property type="protein sequence ID" value="AET3Gv20809300.3"/>
    <property type="gene ID" value="AET3Gv20809300"/>
</dbReference>
<dbReference type="AlphaFoldDB" id="A0A453FWV3"/>
<dbReference type="Gramene" id="AET3Gv20809300.3">
    <property type="protein sequence ID" value="AET3Gv20809300.3"/>
    <property type="gene ID" value="AET3Gv20809300"/>
</dbReference>
<name>A0A453FWV3_AEGTS</name>
<organism evidence="1 2">
    <name type="scientific">Aegilops tauschii subsp. strangulata</name>
    <name type="common">Goatgrass</name>
    <dbReference type="NCBI Taxonomy" id="200361"/>
    <lineage>
        <taxon>Eukaryota</taxon>
        <taxon>Viridiplantae</taxon>
        <taxon>Streptophyta</taxon>
        <taxon>Embryophyta</taxon>
        <taxon>Tracheophyta</taxon>
        <taxon>Spermatophyta</taxon>
        <taxon>Magnoliopsida</taxon>
        <taxon>Liliopsida</taxon>
        <taxon>Poales</taxon>
        <taxon>Poaceae</taxon>
        <taxon>BOP clade</taxon>
        <taxon>Pooideae</taxon>
        <taxon>Triticodae</taxon>
        <taxon>Triticeae</taxon>
        <taxon>Triticinae</taxon>
        <taxon>Aegilops</taxon>
    </lineage>
</organism>